<dbReference type="GO" id="GO:0000981">
    <property type="term" value="F:DNA-binding transcription factor activity, RNA polymerase II-specific"/>
    <property type="evidence" value="ECO:0007669"/>
    <property type="project" value="InterPro"/>
</dbReference>
<gene>
    <name evidence="7" type="ORF">D9619_010269</name>
</gene>
<dbReference type="PROSITE" id="PS50048">
    <property type="entry name" value="ZN2_CY6_FUNGAL_2"/>
    <property type="match status" value="1"/>
</dbReference>
<accession>A0A8H5AS95</accession>
<dbReference type="InterPro" id="IPR001138">
    <property type="entry name" value="Zn2Cys6_DnaBD"/>
</dbReference>
<dbReference type="SMART" id="SM00066">
    <property type="entry name" value="GAL4"/>
    <property type="match status" value="1"/>
</dbReference>
<dbReference type="GO" id="GO:0006351">
    <property type="term" value="P:DNA-templated transcription"/>
    <property type="evidence" value="ECO:0007669"/>
    <property type="project" value="InterPro"/>
</dbReference>
<protein>
    <recommendedName>
        <fullName evidence="6">Zn(2)-C6 fungal-type domain-containing protein</fullName>
    </recommendedName>
</protein>
<dbReference type="Gene3D" id="3.80.10.10">
    <property type="entry name" value="Ribonuclease Inhibitor"/>
    <property type="match status" value="2"/>
</dbReference>
<dbReference type="CDD" id="cd12148">
    <property type="entry name" value="fungal_TF_MHR"/>
    <property type="match status" value="1"/>
</dbReference>
<dbReference type="Gene3D" id="4.10.240.10">
    <property type="entry name" value="Zn(2)-C6 fungal-type DNA-binding domain"/>
    <property type="match status" value="1"/>
</dbReference>
<dbReference type="InterPro" id="IPR036864">
    <property type="entry name" value="Zn2-C6_fun-type_DNA-bd_sf"/>
</dbReference>
<dbReference type="PANTHER" id="PTHR46910:SF3">
    <property type="entry name" value="HALOTOLERANCE PROTEIN 9-RELATED"/>
    <property type="match status" value="1"/>
</dbReference>
<dbReference type="InterPro" id="IPR007219">
    <property type="entry name" value="XnlR_reg_dom"/>
</dbReference>
<dbReference type="PANTHER" id="PTHR46910">
    <property type="entry name" value="TRANSCRIPTION FACTOR PDR1"/>
    <property type="match status" value="1"/>
</dbReference>
<comment type="subcellular location">
    <subcellularLocation>
        <location evidence="1">Nucleus</location>
    </subcellularLocation>
</comment>
<dbReference type="OrthoDB" id="25921at2759"/>
<evidence type="ECO:0000313" key="8">
    <source>
        <dbReference type="Proteomes" id="UP000567179"/>
    </source>
</evidence>
<dbReference type="Proteomes" id="UP000567179">
    <property type="component" value="Unassembled WGS sequence"/>
</dbReference>
<feature type="region of interest" description="Disordered" evidence="5">
    <location>
        <begin position="1670"/>
        <end position="1707"/>
    </location>
</feature>
<name>A0A8H5AS95_9AGAR</name>
<evidence type="ECO:0000256" key="5">
    <source>
        <dbReference type="SAM" id="MobiDB-lite"/>
    </source>
</evidence>
<dbReference type="GO" id="GO:0003677">
    <property type="term" value="F:DNA binding"/>
    <property type="evidence" value="ECO:0007669"/>
    <property type="project" value="UniProtKB-KW"/>
</dbReference>
<dbReference type="PROSITE" id="PS00463">
    <property type="entry name" value="ZN2_CY6_FUNGAL_1"/>
    <property type="match status" value="1"/>
</dbReference>
<dbReference type="Pfam" id="PF00172">
    <property type="entry name" value="Zn_clus"/>
    <property type="match status" value="1"/>
</dbReference>
<feature type="compositionally biased region" description="Polar residues" evidence="5">
    <location>
        <begin position="1695"/>
        <end position="1707"/>
    </location>
</feature>
<keyword evidence="3" id="KW-0238">DNA-binding</keyword>
<keyword evidence="2" id="KW-0479">Metal-binding</keyword>
<feature type="compositionally biased region" description="Polar residues" evidence="5">
    <location>
        <begin position="1556"/>
        <end position="1570"/>
    </location>
</feature>
<dbReference type="InterPro" id="IPR032675">
    <property type="entry name" value="LRR_dom_sf"/>
</dbReference>
<comment type="caution">
    <text evidence="7">The sequence shown here is derived from an EMBL/GenBank/DDBJ whole genome shotgun (WGS) entry which is preliminary data.</text>
</comment>
<evidence type="ECO:0000313" key="7">
    <source>
        <dbReference type="EMBL" id="KAF5309969.1"/>
    </source>
</evidence>
<evidence type="ECO:0000256" key="4">
    <source>
        <dbReference type="ARBA" id="ARBA00023242"/>
    </source>
</evidence>
<dbReference type="SMART" id="SM00906">
    <property type="entry name" value="Fungal_trans"/>
    <property type="match status" value="1"/>
</dbReference>
<evidence type="ECO:0000259" key="6">
    <source>
        <dbReference type="PROSITE" id="PS50048"/>
    </source>
</evidence>
<evidence type="ECO:0000256" key="2">
    <source>
        <dbReference type="ARBA" id="ARBA00022723"/>
    </source>
</evidence>
<feature type="compositionally biased region" description="Low complexity" evidence="5">
    <location>
        <begin position="1587"/>
        <end position="1623"/>
    </location>
</feature>
<keyword evidence="4" id="KW-0539">Nucleus</keyword>
<feature type="region of interest" description="Disordered" evidence="5">
    <location>
        <begin position="1528"/>
        <end position="1629"/>
    </location>
</feature>
<reference evidence="7 8" key="1">
    <citation type="journal article" date="2020" name="ISME J.">
        <title>Uncovering the hidden diversity of litter-decomposition mechanisms in mushroom-forming fungi.</title>
        <authorList>
            <person name="Floudas D."/>
            <person name="Bentzer J."/>
            <person name="Ahren D."/>
            <person name="Johansson T."/>
            <person name="Persson P."/>
            <person name="Tunlid A."/>
        </authorList>
    </citation>
    <scope>NUCLEOTIDE SEQUENCE [LARGE SCALE GENOMIC DNA]</scope>
    <source>
        <strain evidence="7 8">CBS 101986</strain>
    </source>
</reference>
<dbReference type="GO" id="GO:0005634">
    <property type="term" value="C:nucleus"/>
    <property type="evidence" value="ECO:0007669"/>
    <property type="project" value="UniProtKB-SubCell"/>
</dbReference>
<feature type="domain" description="Zn(2)-C6 fungal-type" evidence="6">
    <location>
        <begin position="849"/>
        <end position="878"/>
    </location>
</feature>
<dbReference type="Pfam" id="PF04082">
    <property type="entry name" value="Fungal_trans"/>
    <property type="match status" value="1"/>
</dbReference>
<keyword evidence="8" id="KW-1185">Reference proteome</keyword>
<dbReference type="InterPro" id="IPR050987">
    <property type="entry name" value="AtrR-like"/>
</dbReference>
<dbReference type="SUPFAM" id="SSF57701">
    <property type="entry name" value="Zn2/Cys6 DNA-binding domain"/>
    <property type="match status" value="1"/>
</dbReference>
<dbReference type="EMBL" id="JAACJJ010000058">
    <property type="protein sequence ID" value="KAF5309969.1"/>
    <property type="molecule type" value="Genomic_DNA"/>
</dbReference>
<evidence type="ECO:0000256" key="1">
    <source>
        <dbReference type="ARBA" id="ARBA00004123"/>
    </source>
</evidence>
<dbReference type="SUPFAM" id="SSF52047">
    <property type="entry name" value="RNI-like"/>
    <property type="match status" value="2"/>
</dbReference>
<sequence length="2396" mass="266231">MALSSATKGHRPQLPRKQTSAIPLEIVLEILANFKPAAPGCSELHELVPNTSSERNLAIRSLAQVCRDFNRVIHPLAFETVFVLDSERGATKHNILFSSRFCKAIANNDGRARELARSVKRYVISGLGHSYPSPEAEERFFIYMKALSFMKNLRELHMVEAPIINDFLRAASSLPPLRVLRLDHLEVTHILASGGFYTIDDRSSAVLFVKHMCILQAQTLNCDHNISYGFLKGLAMMPTMVNMEHLHIDRIDMTMSQQILCDVINAMPNLQVIHWDEVSCSKYAEDCDDYDAKPYVPCRGFRKLPNLRYINAHLPVLQELVPDSNVSSIGMALETLNDSALGVSYPQDLMFWQNLARVFSKSRQPIESLNVPLLFYTTIPFSEHFPNLRSLTLRPTHGSCFDPLNVPRLELDVPGEISPVNLTDATFDLVKETFPNLQWLSFAHSSDHEDEYRQDFYMGKDNESAAATASEVVHADCHESHIIYLLLIQRTSTSTPSAQTPPVLRKLPKHSISALNPAITRKPRPDLDATDYQTAPAAIACQSMGQYWKLFNLDKFECVYYMGSAKFGEFFYNAAEDFQLNLLLSGQPGHNNWGGDRIILLGDDSADLPSSTVTNDDPSALKACVATDQSESRHHGICAYRTLSDCCKEVNTIPEASSNLPADTVYTLRSLTRKEYVRRDAVKNYRQYSRRENPGLSQALFTLVGWSEDPSAALAYNTEGYIPASGGTTAPLHRGAWAGNRIDIVVLTDEVQKILDEEGWSNISEEKARHVSDVSVQVLLLTCMRDRGTVVHVHCRVDSGPFESLLTHPLLPTVIVMPPITTAETQEQNAAASSSASILKERRFKLSRACDRCRRRRIKCDEGHPCQACLTANSSCTFEEPGKRTHPHKSKRTATLEDRMHHLETLIQAIPPAVFAAQGALTSIPQAPDVASSPLLPFMYPDGMPSGVPPPSLHVFPLMNPSTHFTREPKVDDRHHSPRNSFNHLLTAGPFHIPQEQADERVSLTASYLYFDDEGYTRWQGETSGLPVLDLLVERHTPTRPLEKAQADTTSAKVASAANAEWFPNRQLRRTDVNPQTLWRLITSFIVPELMDSLVQCYLSTSYYILPFLHVPTFLADYGNPQKWGEPGFASFIVAICCLASRHMDDPRVRADPNDGISAGTHWFELFGRLRTLPIADRPTLYNIQANLIAAVYGVGLGKLSKAAALLAEAVTMCIDAGLHRSADSYDLFDPIEDEVRKRTFWCVYIWDKQLSAHFGRPSLLRLRDCDVSEPSPVDDEFITHEAVGAPPPGTECRLSAFIVSLRIMVVLEAVLDVPPTRQSDDVNSFLLRATNALSGGRRFKEMREEEALLDDIHRNIPSFWAHTAETINSDDTIRLTQAERLHCAEQFVRLLIYRHRFSEMVAERTDEPGEKEQSDAEKEALVAAHNSALQIITAHVNVAKKGLMTYYGVHVIHQLTQAGRTLVADLTLYVPALVSYVGLAVVMFADYGQEILWRNSVVVRIFLSPMTTSLVQIANHLSLPVTNIPLEAPRQEGPASATRPPWIRPVRKKAPSIARSAQSGDSPSHSSPEAFSPTDFFAEPMKPFGAAASAPSSAPTPSAHSSSPQTPYVNNAQAHHQSNNNQTFMDTSGGMAMDQLMRGDDGMYGMTPDMMALFQDGGVDALFTPDFMQQHQQQHGPMPPPPPPQSHQHHQPDRVSSSNGTPGNASLSISSDCMVARHRAKLMAAVTERRQALFWCLPLSSSHLLDFGHSLAFDPRQALLDIGNLFYVHNRSRPSIDRQRAVVIVKRVCNEDILPPIQSSLPDDKMYPLRRATSGAQPLPFVHSPIARLPVELLSEIFSLSVLTSDDAEDLSEGLIGSRPPVVHAENLPTTLLLASVSRRWRYVVLNQANLWSNICISPQLLGERDGADHKLHTLPIANCLQRSRRYPLNIMIDARDANWDFTEAGVGEDDGDTTVTPVLFSSENMKTVIDLLVPHMTRWKSLTILTDTWAPMHTALCTMNPIITTSGAPLLQWLTLMRCNEFVSFSPEFQPRNLVHPAFLSCEDDLTQTAITLPKLKHLSLRGVHVDWSTLSKSVSSNLKYIDLHSHCPQVRPTIQQFSSLLAATPQLRELVVSGSGPDLPEEIDEIPHDITPTALPHLETLRIGYRSDFEGRLFLKSIHAPNTKTLTLEDTSYFSDPEEVNGSSLVIYLGSLEDNVPMEETDLAFDGLKRAQLKQDSTKEYPPRAMFPLLESVHLRRVKASASSLSTLFASLGHLQHLELSAMPIAAAYALLPSAPIAEQVPSSPTSTPPVLTPCPELQTLCLKAPHHLQDCELEHIVSGLCPARMFGGAKALKEVNIHVDAARAESLLTMAVCLPGTEVNIIVCGDNTGDEDEEDDGDCAVDMYNYEHEQEF</sequence>
<dbReference type="GO" id="GO:0008270">
    <property type="term" value="F:zinc ion binding"/>
    <property type="evidence" value="ECO:0007669"/>
    <property type="project" value="InterPro"/>
</dbReference>
<proteinExistence type="predicted"/>
<organism evidence="7 8">
    <name type="scientific">Psilocybe cf. subviscida</name>
    <dbReference type="NCBI Taxonomy" id="2480587"/>
    <lineage>
        <taxon>Eukaryota</taxon>
        <taxon>Fungi</taxon>
        <taxon>Dikarya</taxon>
        <taxon>Basidiomycota</taxon>
        <taxon>Agaricomycotina</taxon>
        <taxon>Agaricomycetes</taxon>
        <taxon>Agaricomycetidae</taxon>
        <taxon>Agaricales</taxon>
        <taxon>Agaricineae</taxon>
        <taxon>Strophariaceae</taxon>
        <taxon>Psilocybe</taxon>
    </lineage>
</organism>
<evidence type="ECO:0000256" key="3">
    <source>
        <dbReference type="ARBA" id="ARBA00023125"/>
    </source>
</evidence>